<dbReference type="InterPro" id="IPR011042">
    <property type="entry name" value="6-blade_b-propeller_TolB-like"/>
</dbReference>
<keyword evidence="4" id="KW-1185">Reference proteome</keyword>
<protein>
    <submittedName>
        <fullName evidence="3">PQQ-dependent sugar dehydrogenase</fullName>
    </submittedName>
</protein>
<evidence type="ECO:0000313" key="4">
    <source>
        <dbReference type="Proteomes" id="UP001218231"/>
    </source>
</evidence>
<dbReference type="SUPFAM" id="SSF50952">
    <property type="entry name" value="Soluble quinoprotein glucose dehydrogenase"/>
    <property type="match status" value="1"/>
</dbReference>
<dbReference type="Proteomes" id="UP001218231">
    <property type="component" value="Plasmid unnamed1"/>
</dbReference>
<proteinExistence type="predicted"/>
<reference evidence="3 4" key="1">
    <citation type="submission" date="2023-02" db="EMBL/GenBank/DDBJ databases">
        <title>Genome sequence of Novosphingobium humi KACC 19094.</title>
        <authorList>
            <person name="Kim S."/>
            <person name="Heo J."/>
            <person name="Kwon S.-W."/>
        </authorList>
    </citation>
    <scope>NUCLEOTIDE SEQUENCE [LARGE SCALE GENOMIC DNA]</scope>
    <source>
        <strain evidence="3 4">KACC 19094</strain>
        <plasmid evidence="3 4">unnamed1</plasmid>
    </source>
</reference>
<evidence type="ECO:0000259" key="2">
    <source>
        <dbReference type="Pfam" id="PF07995"/>
    </source>
</evidence>
<gene>
    <name evidence="3" type="ORF">PQ457_17020</name>
</gene>
<dbReference type="Pfam" id="PF07995">
    <property type="entry name" value="GSDH"/>
    <property type="match status" value="1"/>
</dbReference>
<dbReference type="InterPro" id="IPR012938">
    <property type="entry name" value="Glc/Sorbosone_DH"/>
</dbReference>
<feature type="domain" description="Glucose/Sorbosone dehydrogenase" evidence="2">
    <location>
        <begin position="62"/>
        <end position="407"/>
    </location>
</feature>
<accession>A0ABY7U2P8</accession>
<keyword evidence="1" id="KW-0732">Signal</keyword>
<geneLocation type="plasmid" evidence="3 4">
    <name>unnamed1</name>
</geneLocation>
<evidence type="ECO:0000313" key="3">
    <source>
        <dbReference type="EMBL" id="WCT79768.1"/>
    </source>
</evidence>
<dbReference type="InterPro" id="IPR011041">
    <property type="entry name" value="Quinoprot_gluc/sorb_DH_b-prop"/>
</dbReference>
<organism evidence="3 4">
    <name type="scientific">Novosphingobium humi</name>
    <dbReference type="NCBI Taxonomy" id="2282397"/>
    <lineage>
        <taxon>Bacteria</taxon>
        <taxon>Pseudomonadati</taxon>
        <taxon>Pseudomonadota</taxon>
        <taxon>Alphaproteobacteria</taxon>
        <taxon>Sphingomonadales</taxon>
        <taxon>Sphingomonadaceae</taxon>
        <taxon>Novosphingobium</taxon>
    </lineage>
</organism>
<dbReference type="EMBL" id="CP117418">
    <property type="protein sequence ID" value="WCT79768.1"/>
    <property type="molecule type" value="Genomic_DNA"/>
</dbReference>
<feature type="chain" id="PRO_5045151060" evidence="1">
    <location>
        <begin position="24"/>
        <end position="416"/>
    </location>
</feature>
<evidence type="ECO:0000256" key="1">
    <source>
        <dbReference type="SAM" id="SignalP"/>
    </source>
</evidence>
<feature type="signal peptide" evidence="1">
    <location>
        <begin position="1"/>
        <end position="23"/>
    </location>
</feature>
<keyword evidence="3" id="KW-0614">Plasmid</keyword>
<dbReference type="PANTHER" id="PTHR19328">
    <property type="entry name" value="HEDGEHOG-INTERACTING PROTEIN"/>
    <property type="match status" value="1"/>
</dbReference>
<dbReference type="RefSeq" id="WP_273620039.1">
    <property type="nucleotide sequence ID" value="NZ_CP117418.1"/>
</dbReference>
<sequence>MSTFPKSALCALALSIAAAPAGAADGPEVGVPARLPGAGPFLFQTAEQSRIKVDIIAGGLVHGYSLAFLPNGDALVVERGARLRMLRNATGPRPTLAPNPIAGIPEYSHTPHLDLSDVLGIQDVALDPDFAVNHLIYLTINRPVGLDAAGGRITAATVLARGRLDGMRLVNLSDLVVGEAKVAVGGSRILPGRHGDLFVSVGALSEGDIQSAQRTDTIYGKVLRVMRDGRIPSDNPFVGVKGARSEIWTFGHRDPLGLAFAPQTGQVIASEHGPQGGDELNILLAGRNYGWPNATYGTQYGGSPLPVAPVPPGTQGPTLIWSPSIAPAGIAFYTGAKLRGWRNNLFIASARRGQINGTGALIRVVFNERLEEVRQEVLLGSLHQRLKDVRQGPDGLLYALTDEPHSVVLRIAPAAR</sequence>
<dbReference type="PANTHER" id="PTHR19328:SF75">
    <property type="entry name" value="ALDOSE SUGAR DEHYDROGENASE YLII"/>
    <property type="match status" value="1"/>
</dbReference>
<name>A0ABY7U2P8_9SPHN</name>
<dbReference type="Gene3D" id="2.120.10.30">
    <property type="entry name" value="TolB, C-terminal domain"/>
    <property type="match status" value="1"/>
</dbReference>